<organism evidence="6 7">
    <name type="scientific">Anthostomella pinea</name>
    <dbReference type="NCBI Taxonomy" id="933095"/>
    <lineage>
        <taxon>Eukaryota</taxon>
        <taxon>Fungi</taxon>
        <taxon>Dikarya</taxon>
        <taxon>Ascomycota</taxon>
        <taxon>Pezizomycotina</taxon>
        <taxon>Sordariomycetes</taxon>
        <taxon>Xylariomycetidae</taxon>
        <taxon>Xylariales</taxon>
        <taxon>Xylariaceae</taxon>
        <taxon>Anthostomella</taxon>
    </lineage>
</organism>
<dbReference type="GO" id="GO:0016491">
    <property type="term" value="F:oxidoreductase activity"/>
    <property type="evidence" value="ECO:0007669"/>
    <property type="project" value="UniProtKB-KW"/>
</dbReference>
<reference evidence="6" key="1">
    <citation type="submission" date="2023-10" db="EMBL/GenBank/DDBJ databases">
        <authorList>
            <person name="Hackl T."/>
        </authorList>
    </citation>
    <scope>NUCLEOTIDE SEQUENCE</scope>
</reference>
<dbReference type="SMART" id="SM00822">
    <property type="entry name" value="PKS_KR"/>
    <property type="match status" value="1"/>
</dbReference>
<dbReference type="InterPro" id="IPR036291">
    <property type="entry name" value="NAD(P)-bd_dom_sf"/>
</dbReference>
<dbReference type="InterPro" id="IPR013968">
    <property type="entry name" value="PKS_KR"/>
</dbReference>
<comment type="caution">
    <text evidence="6">The sequence shown here is derived from an EMBL/GenBank/DDBJ whole genome shotgun (WGS) entry which is preliminary data.</text>
</comment>
<dbReference type="Gene3D" id="3.40.50.720">
    <property type="entry name" value="NAD(P)-binding Rossmann-like Domain"/>
    <property type="match status" value="1"/>
</dbReference>
<dbReference type="GO" id="GO:0044550">
    <property type="term" value="P:secondary metabolite biosynthetic process"/>
    <property type="evidence" value="ECO:0007669"/>
    <property type="project" value="TreeGrafter"/>
</dbReference>
<evidence type="ECO:0000256" key="3">
    <source>
        <dbReference type="ARBA" id="ARBA00022679"/>
    </source>
</evidence>
<protein>
    <submittedName>
        <fullName evidence="6">Uu.00g034740.m01.CDS01</fullName>
    </submittedName>
</protein>
<dbReference type="InterPro" id="IPR057326">
    <property type="entry name" value="KR_dom"/>
</dbReference>
<keyword evidence="2" id="KW-0597">Phosphoprotein</keyword>
<proteinExistence type="predicted"/>
<dbReference type="GO" id="GO:0004312">
    <property type="term" value="F:fatty acid synthase activity"/>
    <property type="evidence" value="ECO:0007669"/>
    <property type="project" value="TreeGrafter"/>
</dbReference>
<keyword evidence="3" id="KW-0808">Transferase</keyword>
<name>A0AAI8VA49_9PEZI</name>
<sequence>MFATVGSADDGSLWTAFLPTSIGRIVVSPTAGHAATLTGSSVTVDACLTEFAPPSPGSMSTIRGDLKVFSATASPADDRKLFLKTVLRRDILDGADFDTEWSEYDPTEKETIEACEAAVTLLHADIVRTFPPIGGVVNGAMVLSDGLLVDMTFDSLQKVMKPKGVGSSNLDDLFRTQPLDFFLMLSSLSAVVGMAAQANYAAANQVSIAQDLKLVLI</sequence>
<dbReference type="Pfam" id="PF08659">
    <property type="entry name" value="KR"/>
    <property type="match status" value="1"/>
</dbReference>
<dbReference type="PANTHER" id="PTHR43775:SF20">
    <property type="entry name" value="HYBRID PKS-NRPS SYNTHETASE APDA"/>
    <property type="match status" value="1"/>
</dbReference>
<dbReference type="Proteomes" id="UP001295740">
    <property type="component" value="Unassembled WGS sequence"/>
</dbReference>
<evidence type="ECO:0000256" key="1">
    <source>
        <dbReference type="ARBA" id="ARBA00022450"/>
    </source>
</evidence>
<feature type="domain" description="Ketoreductase" evidence="5">
    <location>
        <begin position="57"/>
        <end position="215"/>
    </location>
</feature>
<dbReference type="PANTHER" id="PTHR43775">
    <property type="entry name" value="FATTY ACID SYNTHASE"/>
    <property type="match status" value="1"/>
</dbReference>
<evidence type="ECO:0000313" key="6">
    <source>
        <dbReference type="EMBL" id="CAJ2500621.1"/>
    </source>
</evidence>
<dbReference type="InterPro" id="IPR050091">
    <property type="entry name" value="PKS_NRPS_Biosynth_Enz"/>
</dbReference>
<keyword evidence="4" id="KW-0560">Oxidoreductase</keyword>
<keyword evidence="7" id="KW-1185">Reference proteome</keyword>
<dbReference type="SUPFAM" id="SSF51735">
    <property type="entry name" value="NAD(P)-binding Rossmann-fold domains"/>
    <property type="match status" value="1"/>
</dbReference>
<evidence type="ECO:0000256" key="2">
    <source>
        <dbReference type="ARBA" id="ARBA00022553"/>
    </source>
</evidence>
<accession>A0AAI8VA49</accession>
<evidence type="ECO:0000313" key="7">
    <source>
        <dbReference type="Proteomes" id="UP001295740"/>
    </source>
</evidence>
<dbReference type="EMBL" id="CAUWAG010000003">
    <property type="protein sequence ID" value="CAJ2500621.1"/>
    <property type="molecule type" value="Genomic_DNA"/>
</dbReference>
<dbReference type="GO" id="GO:0006633">
    <property type="term" value="P:fatty acid biosynthetic process"/>
    <property type="evidence" value="ECO:0007669"/>
    <property type="project" value="TreeGrafter"/>
</dbReference>
<keyword evidence="1" id="KW-0596">Phosphopantetheine</keyword>
<evidence type="ECO:0000259" key="5">
    <source>
        <dbReference type="SMART" id="SM00822"/>
    </source>
</evidence>
<dbReference type="AlphaFoldDB" id="A0AAI8VA49"/>
<evidence type="ECO:0000256" key="4">
    <source>
        <dbReference type="ARBA" id="ARBA00023002"/>
    </source>
</evidence>
<gene>
    <name evidence="6" type="ORF">KHLLAP_LOCUS1089</name>
</gene>